<proteinExistence type="predicted"/>
<reference evidence="1 2" key="1">
    <citation type="journal article" date="2016" name="Mol. Biol. Evol.">
        <title>Comparative Genomics of Early-Diverging Mushroom-Forming Fungi Provides Insights into the Origins of Lignocellulose Decay Capabilities.</title>
        <authorList>
            <person name="Nagy L.G."/>
            <person name="Riley R."/>
            <person name="Tritt A."/>
            <person name="Adam C."/>
            <person name="Daum C."/>
            <person name="Floudas D."/>
            <person name="Sun H."/>
            <person name="Yadav J.S."/>
            <person name="Pangilinan J."/>
            <person name="Larsson K.H."/>
            <person name="Matsuura K."/>
            <person name="Barry K."/>
            <person name="Labutti K."/>
            <person name="Kuo R."/>
            <person name="Ohm R.A."/>
            <person name="Bhattacharya S.S."/>
            <person name="Shirouzu T."/>
            <person name="Yoshinaga Y."/>
            <person name="Martin F.M."/>
            <person name="Grigoriev I.V."/>
            <person name="Hibbett D.S."/>
        </authorList>
    </citation>
    <scope>NUCLEOTIDE SEQUENCE [LARGE SCALE GENOMIC DNA]</scope>
    <source>
        <strain evidence="1 2">TUFC12733</strain>
    </source>
</reference>
<sequence>MARLWKSPTTRQLYRLCSALFGGSTQMRFTDQSWNRFLFYSREIRGLSLLHDPMLPAPIACYFDHIVAHFRRQRVDAFPALRYLTCDVTGHRSLITLEGLLKEGVEKLVVSMPLTDEAGSDLDVWRPQLQQLPAMLEAKCPNLTHLEILDILQEHGKHLPLLKGLIQGTPRVKVFKMQPCLNVVSLQPDILELASSYAQLEELSLLITENYDDPVEQLSLPPPFSFPCLRSLELISVEKAPVLMALRACSLPLRRLHVEVGYSDWHKPGQQYPNIGTFNEMIKELVSAICSSPWALQIEDLKLKFAQPQGEPWVPRHPEVISLRPVRPLFQHCSRVKRFELGLQLGHWADCRSFDFQDSDLSSITEAWPGLQHLGLTWGHSHLTGSGLVNAIGLTSRLTFGGALSELAKCQQLKTVHFSFLDARTPIVTPYPAPSSSLEELTIDKGRLEQPAEKAQFLHAVWPCATLKCPTDYQDPETVWEPVQRVLEVLRKGGRVTRAMDRVTRPWSTQFAVL</sequence>
<evidence type="ECO:0000313" key="2">
    <source>
        <dbReference type="Proteomes" id="UP000076738"/>
    </source>
</evidence>
<dbReference type="Gene3D" id="3.80.10.10">
    <property type="entry name" value="Ribonuclease Inhibitor"/>
    <property type="match status" value="1"/>
</dbReference>
<keyword evidence="2" id="KW-1185">Reference proteome</keyword>
<evidence type="ECO:0008006" key="3">
    <source>
        <dbReference type="Google" id="ProtNLM"/>
    </source>
</evidence>
<dbReference type="OrthoDB" id="3543113at2759"/>
<gene>
    <name evidence="1" type="ORF">CALVIDRAFT_552134</name>
</gene>
<organism evidence="1 2">
    <name type="scientific">Calocera viscosa (strain TUFC12733)</name>
    <dbReference type="NCBI Taxonomy" id="1330018"/>
    <lineage>
        <taxon>Eukaryota</taxon>
        <taxon>Fungi</taxon>
        <taxon>Dikarya</taxon>
        <taxon>Basidiomycota</taxon>
        <taxon>Agaricomycotina</taxon>
        <taxon>Dacrymycetes</taxon>
        <taxon>Dacrymycetales</taxon>
        <taxon>Dacrymycetaceae</taxon>
        <taxon>Calocera</taxon>
    </lineage>
</organism>
<dbReference type="AlphaFoldDB" id="A0A167SEM5"/>
<protein>
    <recommendedName>
        <fullName evidence="3">F-box domain-containing protein</fullName>
    </recommendedName>
</protein>
<evidence type="ECO:0000313" key="1">
    <source>
        <dbReference type="EMBL" id="KZP01850.1"/>
    </source>
</evidence>
<accession>A0A167SEM5</accession>
<dbReference type="EMBL" id="KV417266">
    <property type="protein sequence ID" value="KZP01850.1"/>
    <property type="molecule type" value="Genomic_DNA"/>
</dbReference>
<dbReference type="InterPro" id="IPR032675">
    <property type="entry name" value="LRR_dom_sf"/>
</dbReference>
<dbReference type="SUPFAM" id="SSF52047">
    <property type="entry name" value="RNI-like"/>
    <property type="match status" value="1"/>
</dbReference>
<name>A0A167SEM5_CALVF</name>
<dbReference type="Proteomes" id="UP000076738">
    <property type="component" value="Unassembled WGS sequence"/>
</dbReference>